<dbReference type="NCBIfam" id="TIGR01596">
    <property type="entry name" value="cas3_HD"/>
    <property type="match status" value="1"/>
</dbReference>
<name>F4G361_METCR</name>
<dbReference type="Proteomes" id="UP000007812">
    <property type="component" value="Chromosome"/>
</dbReference>
<accession>F4G361</accession>
<keyword evidence="3" id="KW-0051">Antiviral defense</keyword>
<proteinExistence type="predicted"/>
<keyword evidence="2" id="KW-0378">Hydrolase</keyword>
<evidence type="ECO:0000256" key="3">
    <source>
        <dbReference type="ARBA" id="ARBA00023118"/>
    </source>
</evidence>
<keyword evidence="6" id="KW-1185">Reference proteome</keyword>
<keyword evidence="1" id="KW-0479">Metal-binding</keyword>
<dbReference type="PROSITE" id="PS51643">
    <property type="entry name" value="HD_CAS3"/>
    <property type="match status" value="1"/>
</dbReference>
<dbReference type="RefSeq" id="WP_013737757.1">
    <property type="nucleotide sequence ID" value="NC_015435.1"/>
</dbReference>
<dbReference type="STRING" id="1006006.Mcup_1154"/>
<dbReference type="GO" id="GO:0016787">
    <property type="term" value="F:hydrolase activity"/>
    <property type="evidence" value="ECO:0007669"/>
    <property type="project" value="UniProtKB-KW"/>
</dbReference>
<dbReference type="KEGG" id="mcn:Mcup_1154"/>
<dbReference type="CDD" id="cd10013">
    <property type="entry name" value="Cas3''_I"/>
    <property type="match status" value="1"/>
</dbReference>
<organism evidence="5 6">
    <name type="scientific">Metallosphaera cuprina (strain Ar-4)</name>
    <dbReference type="NCBI Taxonomy" id="1006006"/>
    <lineage>
        <taxon>Archaea</taxon>
        <taxon>Thermoproteota</taxon>
        <taxon>Thermoprotei</taxon>
        <taxon>Sulfolobales</taxon>
        <taxon>Sulfolobaceae</taxon>
        <taxon>Metallosphaera</taxon>
    </lineage>
</organism>
<dbReference type="Gene3D" id="1.10.3210.30">
    <property type="match status" value="1"/>
</dbReference>
<dbReference type="GO" id="GO:0046872">
    <property type="term" value="F:metal ion binding"/>
    <property type="evidence" value="ECO:0007669"/>
    <property type="project" value="UniProtKB-KW"/>
</dbReference>
<gene>
    <name evidence="5" type="ordered locus">Mcup_1154</name>
</gene>
<dbReference type="eggNOG" id="arCOG01442">
    <property type="taxonomic scope" value="Archaea"/>
</dbReference>
<evidence type="ECO:0000313" key="6">
    <source>
        <dbReference type="Proteomes" id="UP000007812"/>
    </source>
</evidence>
<sequence>MRGVNSMKPCAFVNQTLRDHSLGSLSNVDAVFKDGYFKTVKRRMDRFMQHSLKSGRVEEADVRTIQGMSWERWRDLIRFLTAIHDIGKADDYYQKKFNDSCEASKSSFRLHEVSGALVLFNAKWNSNLVKLWSILAILNHLNAIRTVSNLKGYEGEIKPEMLKLKNYGSVLVSDPQISSLIRKVTGVVDNVSPVDYDKSNFQEMKHWVEFMATKPLAKPYILLLFPIIIGDNLDSSQNRSKDETSRNKSRFIQSLQNMKVIVVDH</sequence>
<evidence type="ECO:0000256" key="2">
    <source>
        <dbReference type="ARBA" id="ARBA00022801"/>
    </source>
</evidence>
<evidence type="ECO:0000256" key="1">
    <source>
        <dbReference type="ARBA" id="ARBA00022723"/>
    </source>
</evidence>
<protein>
    <submittedName>
        <fullName evidence="5">CRISPR-associated HD domain-containing protein</fullName>
    </submittedName>
</protein>
<dbReference type="AlphaFoldDB" id="F4G361"/>
<dbReference type="InterPro" id="IPR038257">
    <property type="entry name" value="CRISPR-assoc_Cas3_HD_sf"/>
</dbReference>
<dbReference type="PATRIC" id="fig|1006006.8.peg.1149"/>
<dbReference type="GO" id="GO:0051607">
    <property type="term" value="P:defense response to virus"/>
    <property type="evidence" value="ECO:0007669"/>
    <property type="project" value="UniProtKB-KW"/>
</dbReference>
<dbReference type="OrthoDB" id="34771at2157"/>
<dbReference type="EMBL" id="CP002656">
    <property type="protein sequence ID" value="AEB95259.1"/>
    <property type="molecule type" value="Genomic_DNA"/>
</dbReference>
<evidence type="ECO:0000259" key="4">
    <source>
        <dbReference type="PROSITE" id="PS51643"/>
    </source>
</evidence>
<feature type="domain" description="HD Cas3-type" evidence="4">
    <location>
        <begin position="10"/>
        <end position="199"/>
    </location>
</feature>
<dbReference type="HOGENOM" id="CLU_1163752_0_0_2"/>
<dbReference type="GeneID" id="10493345"/>
<reference evidence="5 6" key="1">
    <citation type="journal article" date="2011" name="J. Bacteriol.">
        <title>Complete genome sequence of Metallosphaera cuprina, a metal sulfide-oxidizing archaeon from a hot spring.</title>
        <authorList>
            <person name="Liu L.J."/>
            <person name="You X.Y."/>
            <person name="Zheng H."/>
            <person name="Wang S."/>
            <person name="Jiang C.Y."/>
            <person name="Liu S.J."/>
        </authorList>
    </citation>
    <scope>NUCLEOTIDE SEQUENCE [LARGE SCALE GENOMIC DNA]</scope>
    <source>
        <strain evidence="5 6">Ar-4</strain>
    </source>
</reference>
<dbReference type="InterPro" id="IPR006483">
    <property type="entry name" value="CRISPR-assoc_Cas3_HD"/>
</dbReference>
<dbReference type="Pfam" id="PF18019">
    <property type="entry name" value="Cas3_HD"/>
    <property type="match status" value="1"/>
</dbReference>
<evidence type="ECO:0000313" key="5">
    <source>
        <dbReference type="EMBL" id="AEB95259.1"/>
    </source>
</evidence>